<dbReference type="PANTHER" id="PTHR37954:SF3">
    <property type="entry name" value="DUF169 DOMAIN-CONTAINING PROTEIN"/>
    <property type="match status" value="1"/>
</dbReference>
<protein>
    <submittedName>
        <fullName evidence="1">Uncharacterized conserved protein, DUF169 family</fullName>
    </submittedName>
</protein>
<dbReference type="Pfam" id="PF02596">
    <property type="entry name" value="DUF169"/>
    <property type="match status" value="1"/>
</dbReference>
<dbReference type="AlphaFoldDB" id="A0A1W2BF02"/>
<proteinExistence type="predicted"/>
<dbReference type="PANTHER" id="PTHR37954">
    <property type="entry name" value="BLL4979 PROTEIN"/>
    <property type="match status" value="1"/>
</dbReference>
<dbReference type="InterPro" id="IPR003748">
    <property type="entry name" value="DUF169"/>
</dbReference>
<keyword evidence="2" id="KW-1185">Reference proteome</keyword>
<name>A0A1W2BF02_9FIRM</name>
<organism evidence="1 2">
    <name type="scientific">Papillibacter cinnamivorans DSM 12816</name>
    <dbReference type="NCBI Taxonomy" id="1122930"/>
    <lineage>
        <taxon>Bacteria</taxon>
        <taxon>Bacillati</taxon>
        <taxon>Bacillota</taxon>
        <taxon>Clostridia</taxon>
        <taxon>Eubacteriales</taxon>
        <taxon>Oscillospiraceae</taxon>
        <taxon>Papillibacter</taxon>
    </lineage>
</organism>
<dbReference type="RefSeq" id="WP_084234820.1">
    <property type="nucleotide sequence ID" value="NZ_FWXW01000005.1"/>
</dbReference>
<dbReference type="OrthoDB" id="9777728at2"/>
<dbReference type="STRING" id="1122930.SAMN02745168_2148"/>
<accession>A0A1W2BF02</accession>
<sequence length="253" mass="28577">MSYNWEEIVNRLNKSLRLMQTPVGIKWVKTEEDLKAIPKVRIHEKRFSPCTVVSQAVQFGWTVACRCGNVHANYCRGIHGMFQRDEKWYNGEMFNNVWFENIEAAKAHNLALECVPAEYVALVASPLAAGRIAEPDVCVLYTSSSQAFMLFAGYQYVKYEKLDFTFVGESTCSDSWTHTFLTGKPGLALPCFADKKFAGVGEWELRVTFTPEGLVRAVEGVEAMAKNGLRYPIASYSLTTDMLEGLPPHYLEF</sequence>
<dbReference type="EMBL" id="FWXW01000005">
    <property type="protein sequence ID" value="SMC71411.1"/>
    <property type="molecule type" value="Genomic_DNA"/>
</dbReference>
<reference evidence="1 2" key="1">
    <citation type="submission" date="2017-04" db="EMBL/GenBank/DDBJ databases">
        <authorList>
            <person name="Afonso C.L."/>
            <person name="Miller P.J."/>
            <person name="Scott M.A."/>
            <person name="Spackman E."/>
            <person name="Goraichik I."/>
            <person name="Dimitrov K.M."/>
            <person name="Suarez D.L."/>
            <person name="Swayne D.E."/>
        </authorList>
    </citation>
    <scope>NUCLEOTIDE SEQUENCE [LARGE SCALE GENOMIC DNA]</scope>
    <source>
        <strain evidence="1 2">DSM 12816</strain>
    </source>
</reference>
<dbReference type="Proteomes" id="UP000192790">
    <property type="component" value="Unassembled WGS sequence"/>
</dbReference>
<evidence type="ECO:0000313" key="1">
    <source>
        <dbReference type="EMBL" id="SMC71411.1"/>
    </source>
</evidence>
<evidence type="ECO:0000313" key="2">
    <source>
        <dbReference type="Proteomes" id="UP000192790"/>
    </source>
</evidence>
<gene>
    <name evidence="1" type="ORF">SAMN02745168_2148</name>
</gene>